<accession>A0A9D1ECH0</accession>
<reference evidence="2" key="1">
    <citation type="submission" date="2020-10" db="EMBL/GenBank/DDBJ databases">
        <authorList>
            <person name="Gilroy R."/>
        </authorList>
    </citation>
    <scope>NUCLEOTIDE SEQUENCE</scope>
    <source>
        <strain evidence="2">ChiW13-3771</strain>
    </source>
</reference>
<sequence>MWETVWIFMHPVIHVLGFLTLIVLTVLAIGMVIYYIIKTFWKVFVAIGIIFFLVIIIFFFLGTQISI</sequence>
<feature type="transmembrane region" description="Helical" evidence="1">
    <location>
        <begin position="12"/>
        <end position="37"/>
    </location>
</feature>
<proteinExistence type="predicted"/>
<keyword evidence="1" id="KW-1133">Transmembrane helix</keyword>
<protein>
    <submittedName>
        <fullName evidence="2">Uncharacterized protein</fullName>
    </submittedName>
</protein>
<evidence type="ECO:0000313" key="3">
    <source>
        <dbReference type="Proteomes" id="UP000824201"/>
    </source>
</evidence>
<reference evidence="2" key="2">
    <citation type="journal article" date="2021" name="PeerJ">
        <title>Extensive microbial diversity within the chicken gut microbiome revealed by metagenomics and culture.</title>
        <authorList>
            <person name="Gilroy R."/>
            <person name="Ravi A."/>
            <person name="Getino M."/>
            <person name="Pursley I."/>
            <person name="Horton D.L."/>
            <person name="Alikhan N.F."/>
            <person name="Baker D."/>
            <person name="Gharbi K."/>
            <person name="Hall N."/>
            <person name="Watson M."/>
            <person name="Adriaenssens E.M."/>
            <person name="Foster-Nyarko E."/>
            <person name="Jarju S."/>
            <person name="Secka A."/>
            <person name="Antonio M."/>
            <person name="Oren A."/>
            <person name="Chaudhuri R.R."/>
            <person name="La Ragione R."/>
            <person name="Hildebrand F."/>
            <person name="Pallen M.J."/>
        </authorList>
    </citation>
    <scope>NUCLEOTIDE SEQUENCE</scope>
    <source>
        <strain evidence="2">ChiW13-3771</strain>
    </source>
</reference>
<name>A0A9D1ECH0_9FIRM</name>
<comment type="caution">
    <text evidence="2">The sequence shown here is derived from an EMBL/GenBank/DDBJ whole genome shotgun (WGS) entry which is preliminary data.</text>
</comment>
<gene>
    <name evidence="2" type="ORF">IAC96_00760</name>
</gene>
<keyword evidence="1" id="KW-0472">Membrane</keyword>
<evidence type="ECO:0000256" key="1">
    <source>
        <dbReference type="SAM" id="Phobius"/>
    </source>
</evidence>
<dbReference type="AlphaFoldDB" id="A0A9D1ECH0"/>
<dbReference type="EMBL" id="DVHN01000003">
    <property type="protein sequence ID" value="HIR87458.1"/>
    <property type="molecule type" value="Genomic_DNA"/>
</dbReference>
<evidence type="ECO:0000313" key="2">
    <source>
        <dbReference type="EMBL" id="HIR87458.1"/>
    </source>
</evidence>
<organism evidence="2 3">
    <name type="scientific">Candidatus Fimimorpha faecalis</name>
    <dbReference type="NCBI Taxonomy" id="2840824"/>
    <lineage>
        <taxon>Bacteria</taxon>
        <taxon>Bacillati</taxon>
        <taxon>Bacillota</taxon>
        <taxon>Clostridia</taxon>
        <taxon>Eubacteriales</taxon>
        <taxon>Candidatus Fimimorpha</taxon>
    </lineage>
</organism>
<keyword evidence="1" id="KW-0812">Transmembrane</keyword>
<dbReference type="Proteomes" id="UP000824201">
    <property type="component" value="Unassembled WGS sequence"/>
</dbReference>
<feature type="transmembrane region" description="Helical" evidence="1">
    <location>
        <begin position="43"/>
        <end position="61"/>
    </location>
</feature>